<proteinExistence type="predicted"/>
<dbReference type="EMBL" id="JBHSRF010000007">
    <property type="protein sequence ID" value="MFC6081126.1"/>
    <property type="molecule type" value="Genomic_DNA"/>
</dbReference>
<accession>A0ABW1NDM6</accession>
<sequence length="103" mass="11329">MQPFSAGMVVLAAVLETLSLDLPEHADDALVQVEVLPPQPERFALPEPQRERDRPTRAVSTIYGLLQHGARLSGRQRLYLDVLARGSVDQRADAFSCPTPPDP</sequence>
<organism evidence="1 2">
    <name type="scientific">Sphaerisporangium aureirubrum</name>
    <dbReference type="NCBI Taxonomy" id="1544736"/>
    <lineage>
        <taxon>Bacteria</taxon>
        <taxon>Bacillati</taxon>
        <taxon>Actinomycetota</taxon>
        <taxon>Actinomycetes</taxon>
        <taxon>Streptosporangiales</taxon>
        <taxon>Streptosporangiaceae</taxon>
        <taxon>Sphaerisporangium</taxon>
    </lineage>
</organism>
<comment type="caution">
    <text evidence="1">The sequence shown here is derived from an EMBL/GenBank/DDBJ whole genome shotgun (WGS) entry which is preliminary data.</text>
</comment>
<reference evidence="2" key="1">
    <citation type="journal article" date="2019" name="Int. J. Syst. Evol. Microbiol.">
        <title>The Global Catalogue of Microorganisms (GCM) 10K type strain sequencing project: providing services to taxonomists for standard genome sequencing and annotation.</title>
        <authorList>
            <consortium name="The Broad Institute Genomics Platform"/>
            <consortium name="The Broad Institute Genome Sequencing Center for Infectious Disease"/>
            <person name="Wu L."/>
            <person name="Ma J."/>
        </authorList>
    </citation>
    <scope>NUCLEOTIDE SEQUENCE [LARGE SCALE GENOMIC DNA]</scope>
    <source>
        <strain evidence="2">JCM 30346</strain>
    </source>
</reference>
<dbReference type="Proteomes" id="UP001596137">
    <property type="component" value="Unassembled WGS sequence"/>
</dbReference>
<evidence type="ECO:0000313" key="2">
    <source>
        <dbReference type="Proteomes" id="UP001596137"/>
    </source>
</evidence>
<dbReference type="RefSeq" id="WP_380748616.1">
    <property type="nucleotide sequence ID" value="NZ_JBHSRF010000007.1"/>
</dbReference>
<protein>
    <submittedName>
        <fullName evidence="1">Uncharacterized protein</fullName>
    </submittedName>
</protein>
<name>A0ABW1NDM6_9ACTN</name>
<keyword evidence="2" id="KW-1185">Reference proteome</keyword>
<evidence type="ECO:0000313" key="1">
    <source>
        <dbReference type="EMBL" id="MFC6081126.1"/>
    </source>
</evidence>
<gene>
    <name evidence="1" type="ORF">ACFP1K_08145</name>
</gene>